<evidence type="ECO:0000313" key="2">
    <source>
        <dbReference type="Proteomes" id="UP000887159"/>
    </source>
</evidence>
<evidence type="ECO:0000313" key="1">
    <source>
        <dbReference type="EMBL" id="GFX98426.1"/>
    </source>
</evidence>
<organism evidence="1 2">
    <name type="scientific">Trichonephila clavipes</name>
    <name type="common">Golden silk orbweaver</name>
    <name type="synonym">Nephila clavipes</name>
    <dbReference type="NCBI Taxonomy" id="2585209"/>
    <lineage>
        <taxon>Eukaryota</taxon>
        <taxon>Metazoa</taxon>
        <taxon>Ecdysozoa</taxon>
        <taxon>Arthropoda</taxon>
        <taxon>Chelicerata</taxon>
        <taxon>Arachnida</taxon>
        <taxon>Araneae</taxon>
        <taxon>Araneomorphae</taxon>
        <taxon>Entelegynae</taxon>
        <taxon>Araneoidea</taxon>
        <taxon>Nephilidae</taxon>
        <taxon>Trichonephila</taxon>
    </lineage>
</organism>
<comment type="caution">
    <text evidence="1">The sequence shown here is derived from an EMBL/GenBank/DDBJ whole genome shotgun (WGS) entry which is preliminary data.</text>
</comment>
<gene>
    <name evidence="1" type="ORF">TNCV_4001951</name>
</gene>
<reference evidence="1" key="1">
    <citation type="submission" date="2020-08" db="EMBL/GenBank/DDBJ databases">
        <title>Multicomponent nature underlies the extraordinary mechanical properties of spider dragline silk.</title>
        <authorList>
            <person name="Kono N."/>
            <person name="Nakamura H."/>
            <person name="Mori M."/>
            <person name="Yoshida Y."/>
            <person name="Ohtoshi R."/>
            <person name="Malay A.D."/>
            <person name="Moran D.A.P."/>
            <person name="Tomita M."/>
            <person name="Numata K."/>
            <person name="Arakawa K."/>
        </authorList>
    </citation>
    <scope>NUCLEOTIDE SEQUENCE</scope>
</reference>
<protein>
    <submittedName>
        <fullName evidence="1">Uncharacterized protein</fullName>
    </submittedName>
</protein>
<dbReference type="AlphaFoldDB" id="A0A8X6RMW6"/>
<accession>A0A8X6RMW6</accession>
<dbReference type="Proteomes" id="UP000887159">
    <property type="component" value="Unassembled WGS sequence"/>
</dbReference>
<sequence length="135" mass="15554">MAPHRPRKAAPIEYATDDEDMITYDVEEEELEPDPTVKFALKENPINYPKGYLRVLTPTCFRKNRLYGLEVACLPRRSQFTGSKLTAVDRFSGCENHRHTYFVVYKISLEYQFGSGTGTLAKIKLRQYLASIERA</sequence>
<name>A0A8X6RMW6_TRICX</name>
<proteinExistence type="predicted"/>
<keyword evidence="2" id="KW-1185">Reference proteome</keyword>
<dbReference type="EMBL" id="BMAU01021202">
    <property type="protein sequence ID" value="GFX98426.1"/>
    <property type="molecule type" value="Genomic_DNA"/>
</dbReference>